<evidence type="ECO:0000256" key="1">
    <source>
        <dbReference type="SAM" id="Phobius"/>
    </source>
</evidence>
<dbReference type="EMBL" id="KZ559523">
    <property type="protein sequence ID" value="PLN82878.1"/>
    <property type="molecule type" value="Genomic_DNA"/>
</dbReference>
<evidence type="ECO:0000313" key="2">
    <source>
        <dbReference type="EMBL" id="PLN82878.1"/>
    </source>
</evidence>
<name>A0A2J5HZH2_9EURO</name>
<keyword evidence="1" id="KW-0472">Membrane</keyword>
<keyword evidence="3" id="KW-1185">Reference proteome</keyword>
<sequence>MAAISGPIPKLATETDIQHIPDRSDFMRLKLTLDFSGLVSVLCPRIGISSCVWVGFTFYFQLFFFSFLPICWQRGVMDAFANAVQSPHTGHGFGSDRSIPMQQYETSCSQDAGQIYMTPWPEVAGSVWTGSGASWIASPPQPRFPAPRQLSQCSN</sequence>
<keyword evidence="1" id="KW-0812">Transmembrane</keyword>
<dbReference type="Proteomes" id="UP000235023">
    <property type="component" value="Unassembled WGS sequence"/>
</dbReference>
<accession>A0A2J5HZH2</accession>
<organism evidence="2 3">
    <name type="scientific">Aspergillus taichungensis</name>
    <dbReference type="NCBI Taxonomy" id="482145"/>
    <lineage>
        <taxon>Eukaryota</taxon>
        <taxon>Fungi</taxon>
        <taxon>Dikarya</taxon>
        <taxon>Ascomycota</taxon>
        <taxon>Pezizomycotina</taxon>
        <taxon>Eurotiomycetes</taxon>
        <taxon>Eurotiomycetidae</taxon>
        <taxon>Eurotiales</taxon>
        <taxon>Aspergillaceae</taxon>
        <taxon>Aspergillus</taxon>
        <taxon>Aspergillus subgen. Circumdati</taxon>
    </lineage>
</organism>
<reference evidence="3" key="1">
    <citation type="submission" date="2017-12" db="EMBL/GenBank/DDBJ databases">
        <authorList>
            <consortium name="DOE Joint Genome Institute"/>
            <person name="Mondo S.J."/>
            <person name="Kjaerbolling I."/>
            <person name="Vesth T.C."/>
            <person name="Frisvad J.C."/>
            <person name="Nybo J.L."/>
            <person name="Theobald S."/>
            <person name="Kuo A."/>
            <person name="Bowyer P."/>
            <person name="Matsuda Y."/>
            <person name="Lyhne E.K."/>
            <person name="Kogle M.E."/>
            <person name="Clum A."/>
            <person name="Lipzen A."/>
            <person name="Salamov A."/>
            <person name="Ngan C.Y."/>
            <person name="Daum C."/>
            <person name="Chiniquy J."/>
            <person name="Barry K."/>
            <person name="LaButti K."/>
            <person name="Haridas S."/>
            <person name="Simmons B.A."/>
            <person name="Magnuson J.K."/>
            <person name="Mortensen U.H."/>
            <person name="Larsen T.O."/>
            <person name="Grigoriev I.V."/>
            <person name="Baker S.E."/>
            <person name="Andersen M.R."/>
            <person name="Nordberg H.P."/>
            <person name="Cantor M.N."/>
            <person name="Hua S.X."/>
        </authorList>
    </citation>
    <scope>NUCLEOTIDE SEQUENCE [LARGE SCALE GENOMIC DNA]</scope>
    <source>
        <strain evidence="3">IBT 19404</strain>
    </source>
</reference>
<feature type="transmembrane region" description="Helical" evidence="1">
    <location>
        <begin position="46"/>
        <end position="68"/>
    </location>
</feature>
<dbReference type="AlphaFoldDB" id="A0A2J5HZH2"/>
<evidence type="ECO:0000313" key="3">
    <source>
        <dbReference type="Proteomes" id="UP000235023"/>
    </source>
</evidence>
<protein>
    <submittedName>
        <fullName evidence="2">Uncharacterized protein</fullName>
    </submittedName>
</protein>
<gene>
    <name evidence="2" type="ORF">BDW42DRAFT_72986</name>
</gene>
<proteinExistence type="predicted"/>
<keyword evidence="1" id="KW-1133">Transmembrane helix</keyword>
<dbReference type="OrthoDB" id="10457846at2759"/>